<feature type="transmembrane region" description="Helical" evidence="1">
    <location>
        <begin position="60"/>
        <end position="80"/>
    </location>
</feature>
<evidence type="ECO:0008006" key="4">
    <source>
        <dbReference type="Google" id="ProtNLM"/>
    </source>
</evidence>
<accession>A0A561XHY6</accession>
<feature type="transmembrane region" description="Helical" evidence="1">
    <location>
        <begin position="377"/>
        <end position="395"/>
    </location>
</feature>
<feature type="transmembrane region" description="Helical" evidence="1">
    <location>
        <begin position="197"/>
        <end position="220"/>
    </location>
</feature>
<dbReference type="EMBL" id="VJWE01000015">
    <property type="protein sequence ID" value="TWG35677.1"/>
    <property type="molecule type" value="Genomic_DNA"/>
</dbReference>
<reference evidence="2 3" key="1">
    <citation type="journal article" date="2015" name="Stand. Genomic Sci.">
        <title>Genomic Encyclopedia of Bacterial and Archaeal Type Strains, Phase III: the genomes of soil and plant-associated and newly described type strains.</title>
        <authorList>
            <person name="Whitman W.B."/>
            <person name="Woyke T."/>
            <person name="Klenk H.P."/>
            <person name="Zhou Y."/>
            <person name="Lilburn T.G."/>
            <person name="Beck B.J."/>
            <person name="De Vos P."/>
            <person name="Vandamme P."/>
            <person name="Eisen J.A."/>
            <person name="Garrity G."/>
            <person name="Hugenholtz P."/>
            <person name="Kyrpides N.C."/>
        </authorList>
    </citation>
    <scope>NUCLEOTIDE SEQUENCE [LARGE SCALE GENOMIC DNA]</scope>
    <source>
        <strain evidence="2 3">DSM 64</strain>
    </source>
</reference>
<evidence type="ECO:0000313" key="2">
    <source>
        <dbReference type="EMBL" id="TWG35677.1"/>
    </source>
</evidence>
<feature type="transmembrane region" description="Helical" evidence="1">
    <location>
        <begin position="342"/>
        <end position="365"/>
    </location>
</feature>
<name>A0A561XHY6_ACIDE</name>
<evidence type="ECO:0000313" key="3">
    <source>
        <dbReference type="Proteomes" id="UP000321485"/>
    </source>
</evidence>
<keyword evidence="1" id="KW-1133">Transmembrane helix</keyword>
<feature type="transmembrane region" description="Helical" evidence="1">
    <location>
        <begin position="126"/>
        <end position="149"/>
    </location>
</feature>
<evidence type="ECO:0000256" key="1">
    <source>
        <dbReference type="SAM" id="Phobius"/>
    </source>
</evidence>
<feature type="transmembrane region" description="Helical" evidence="1">
    <location>
        <begin position="401"/>
        <end position="421"/>
    </location>
</feature>
<keyword evidence="1" id="KW-0812">Transmembrane</keyword>
<dbReference type="AlphaFoldDB" id="A0A561XHY6"/>
<dbReference type="Proteomes" id="UP000321485">
    <property type="component" value="Unassembled WGS sequence"/>
</dbReference>
<feature type="transmembrane region" description="Helical" evidence="1">
    <location>
        <begin position="86"/>
        <end position="105"/>
    </location>
</feature>
<sequence>MTTARPPSIDIAVMGAIPALTLADLLFRNPGLVAGVAFVTLCFLFRHLGHVARPLRRTSVVLVAVTVVLLPLLSSPIATLERGVRIGALIASLLVTINLLSRSASRVPQVRILLQRLYHVHPSQRYGVLSMASQFFGGLLGLAGISMMMESAAQQKDLADSEKIAAFSAVTRGYAALSLWSPMYSNMSIVLAMYEGASWAGVLPVALGITTMFIVLGVVLDRFAISRSGVSADPSVVNVGELVRSGWPVLLAMLGFVSLMVVTSRWLAMPISAVIISIAPAAAWLLNARLQGGGLGGIHAATIQLGQDMSSFRGMAGEVMIFLASGCAGTVIGNAIPPEWTAAVGASVAGSPALACLTVSSAIVLMSASAMHPMLSSVIVGASLGPALLGLPVLVHISAVLIGWGLAIIVTPFSVVSALASRWSGIPVIVISLRANAVFVLLALGSSASVLGLVARAIGN</sequence>
<protein>
    <recommendedName>
        <fullName evidence="4">H+/gluconate symporter-like permease</fullName>
    </recommendedName>
</protein>
<feature type="transmembrane region" description="Helical" evidence="1">
    <location>
        <begin position="433"/>
        <end position="458"/>
    </location>
</feature>
<comment type="caution">
    <text evidence="2">The sequence shown here is derived from an EMBL/GenBank/DDBJ whole genome shotgun (WGS) entry which is preliminary data.</text>
</comment>
<organism evidence="2 3">
    <name type="scientific">Acidovorax delafieldii</name>
    <name type="common">Pseudomonas delafieldii</name>
    <dbReference type="NCBI Taxonomy" id="47920"/>
    <lineage>
        <taxon>Bacteria</taxon>
        <taxon>Pseudomonadati</taxon>
        <taxon>Pseudomonadota</taxon>
        <taxon>Betaproteobacteria</taxon>
        <taxon>Burkholderiales</taxon>
        <taxon>Comamonadaceae</taxon>
        <taxon>Acidovorax</taxon>
    </lineage>
</organism>
<feature type="transmembrane region" description="Helical" evidence="1">
    <location>
        <begin position="31"/>
        <end position="48"/>
    </location>
</feature>
<gene>
    <name evidence="2" type="ORF">ATF69_3238</name>
</gene>
<feature type="transmembrane region" description="Helical" evidence="1">
    <location>
        <begin position="319"/>
        <end position="336"/>
    </location>
</feature>
<feature type="transmembrane region" description="Helical" evidence="1">
    <location>
        <begin position="267"/>
        <end position="286"/>
    </location>
</feature>
<feature type="transmembrane region" description="Helical" evidence="1">
    <location>
        <begin position="241"/>
        <end position="261"/>
    </location>
</feature>
<keyword evidence="1" id="KW-0472">Membrane</keyword>
<proteinExistence type="predicted"/>